<keyword evidence="9" id="KW-1185">Reference proteome</keyword>
<name>G0QP74_ICHMU</name>
<protein>
    <submittedName>
        <fullName evidence="8">Protein kinase domain protein</fullName>
        <ecNumber evidence="8">2.7.11.17</ecNumber>
    </submittedName>
</protein>
<dbReference type="OMA" id="YWISALQ"/>
<dbReference type="InterPro" id="IPR001245">
    <property type="entry name" value="Ser-Thr/Tyr_kinase_cat_dom"/>
</dbReference>
<dbReference type="SUPFAM" id="SSF56112">
    <property type="entry name" value="Protein kinase-like (PK-like)"/>
    <property type="match status" value="1"/>
</dbReference>
<dbReference type="InParanoid" id="G0QP74"/>
<evidence type="ECO:0000256" key="1">
    <source>
        <dbReference type="ARBA" id="ARBA00011245"/>
    </source>
</evidence>
<dbReference type="STRING" id="857967.G0QP74"/>
<dbReference type="InterPro" id="IPR008271">
    <property type="entry name" value="Ser/Thr_kinase_AS"/>
</dbReference>
<sequence length="435" mass="50625">MEQLEQQLNQGDCKFQNFSTYFIPKKQLGQGSFGKVIQVLDISSQEEIAVKIINKKRMSEQSIQKIKQEALILHRLNHPNIVKFKKLVETNSKILIGMELAKGGSLQELIMNRKKLNLNFSQSEASHIFKSIIEGLAYIHSQNIVHRDLKPENILIDNINDFQTIKIADFGLSQAFSFWSSSMLTKQCGTLLYMAPEFFTSYAYSKQIDLWSCGIILYNLLDSGNHPFYDSMKDSSESFKNKLIQKKQIKYPEYLNKISINLLEKLLALNPSERYSAIQVLQHPFTTRRLNDEIPMTFNEKIIRIQNMENLLDKIKEKQAVEKGLMKRYLMNTKSRQYNINRNLQKSAQNKPENDMSEETKIKYKKLLEDGYRIPCVICCVNLGYIKYTSCCGQPMHGHCQTEKIQNCPFCRDEKYKLITEVLYPDRAFTLEKLD</sequence>
<dbReference type="GO" id="GO:0004683">
    <property type="term" value="F:calcium/calmodulin-dependent protein kinase activity"/>
    <property type="evidence" value="ECO:0007669"/>
    <property type="project" value="UniProtKB-EC"/>
</dbReference>
<feature type="binding site" evidence="5">
    <location>
        <position position="51"/>
    </location>
    <ligand>
        <name>ATP</name>
        <dbReference type="ChEBI" id="CHEBI:30616"/>
    </ligand>
</feature>
<comment type="similarity">
    <text evidence="6">Belongs to the protein kinase superfamily.</text>
</comment>
<dbReference type="PANTHER" id="PTHR24347">
    <property type="entry name" value="SERINE/THREONINE-PROTEIN KINASE"/>
    <property type="match status" value="1"/>
</dbReference>
<dbReference type="AlphaFoldDB" id="G0QP74"/>
<dbReference type="PRINTS" id="PR00109">
    <property type="entry name" value="TYRKINASE"/>
</dbReference>
<dbReference type="EC" id="2.7.11.17" evidence="8"/>
<organism evidence="8 9">
    <name type="scientific">Ichthyophthirius multifiliis</name>
    <name type="common">White spot disease agent</name>
    <name type="synonym">Ich</name>
    <dbReference type="NCBI Taxonomy" id="5932"/>
    <lineage>
        <taxon>Eukaryota</taxon>
        <taxon>Sar</taxon>
        <taxon>Alveolata</taxon>
        <taxon>Ciliophora</taxon>
        <taxon>Intramacronucleata</taxon>
        <taxon>Oligohymenophorea</taxon>
        <taxon>Hymenostomatida</taxon>
        <taxon>Ophryoglenina</taxon>
        <taxon>Ichthyophthirius</taxon>
    </lineage>
</organism>
<dbReference type="SMART" id="SM00220">
    <property type="entry name" value="S_TKc"/>
    <property type="match status" value="1"/>
</dbReference>
<evidence type="ECO:0000256" key="6">
    <source>
        <dbReference type="RuleBase" id="RU000304"/>
    </source>
</evidence>
<evidence type="ECO:0000256" key="3">
    <source>
        <dbReference type="ARBA" id="ARBA00022741"/>
    </source>
</evidence>
<dbReference type="RefSeq" id="XP_004036969.1">
    <property type="nucleotide sequence ID" value="XM_004036921.1"/>
</dbReference>
<evidence type="ECO:0000313" key="8">
    <source>
        <dbReference type="EMBL" id="EGR32983.1"/>
    </source>
</evidence>
<keyword evidence="3 5" id="KW-0547">Nucleotide-binding</keyword>
<proteinExistence type="inferred from homology"/>
<gene>
    <name evidence="8" type="ORF">IMG5_064770</name>
</gene>
<evidence type="ECO:0000256" key="2">
    <source>
        <dbReference type="ARBA" id="ARBA00022527"/>
    </source>
</evidence>
<dbReference type="PROSITE" id="PS50011">
    <property type="entry name" value="PROTEIN_KINASE_DOM"/>
    <property type="match status" value="1"/>
</dbReference>
<dbReference type="Pfam" id="PF00069">
    <property type="entry name" value="Pkinase"/>
    <property type="match status" value="1"/>
</dbReference>
<dbReference type="InterPro" id="IPR017441">
    <property type="entry name" value="Protein_kinase_ATP_BS"/>
</dbReference>
<evidence type="ECO:0000256" key="5">
    <source>
        <dbReference type="PROSITE-ProRule" id="PRU10141"/>
    </source>
</evidence>
<evidence type="ECO:0000256" key="4">
    <source>
        <dbReference type="ARBA" id="ARBA00022840"/>
    </source>
</evidence>
<dbReference type="OrthoDB" id="309279at2759"/>
<comment type="subunit">
    <text evidence="1">Monomer.</text>
</comment>
<accession>G0QP74</accession>
<keyword evidence="8" id="KW-0418">Kinase</keyword>
<feature type="domain" description="Protein kinase" evidence="7">
    <location>
        <begin position="22"/>
        <end position="286"/>
    </location>
</feature>
<dbReference type="Proteomes" id="UP000008983">
    <property type="component" value="Unassembled WGS sequence"/>
</dbReference>
<dbReference type="InterPro" id="IPR011009">
    <property type="entry name" value="Kinase-like_dom_sf"/>
</dbReference>
<dbReference type="EMBL" id="GL983529">
    <property type="protein sequence ID" value="EGR32983.1"/>
    <property type="molecule type" value="Genomic_DNA"/>
</dbReference>
<reference evidence="8 9" key="1">
    <citation type="submission" date="2011-07" db="EMBL/GenBank/DDBJ databases">
        <authorList>
            <person name="Coyne R."/>
            <person name="Brami D."/>
            <person name="Johnson J."/>
            <person name="Hostetler J."/>
            <person name="Hannick L."/>
            <person name="Clark T."/>
            <person name="Cassidy-Hanley D."/>
            <person name="Inman J."/>
        </authorList>
    </citation>
    <scope>NUCLEOTIDE SEQUENCE [LARGE SCALE GENOMIC DNA]</scope>
    <source>
        <strain evidence="8 9">G5</strain>
    </source>
</reference>
<dbReference type="GeneID" id="14909152"/>
<dbReference type="GO" id="GO:0005524">
    <property type="term" value="F:ATP binding"/>
    <property type="evidence" value="ECO:0007669"/>
    <property type="project" value="UniProtKB-UniRule"/>
</dbReference>
<keyword evidence="4 5" id="KW-0067">ATP-binding</keyword>
<keyword evidence="8" id="KW-0808">Transferase</keyword>
<dbReference type="FunFam" id="1.10.510.10:FF:000571">
    <property type="entry name" value="Maternal embryonic leucine zipper kinase"/>
    <property type="match status" value="1"/>
</dbReference>
<dbReference type="InterPro" id="IPR000719">
    <property type="entry name" value="Prot_kinase_dom"/>
</dbReference>
<dbReference type="PROSITE" id="PS00108">
    <property type="entry name" value="PROTEIN_KINASE_ST"/>
    <property type="match status" value="1"/>
</dbReference>
<keyword evidence="2 6" id="KW-0723">Serine/threonine-protein kinase</keyword>
<dbReference type="eggNOG" id="KOG0583">
    <property type="taxonomic scope" value="Eukaryota"/>
</dbReference>
<evidence type="ECO:0000259" key="7">
    <source>
        <dbReference type="PROSITE" id="PS50011"/>
    </source>
</evidence>
<dbReference type="Gene3D" id="1.10.510.10">
    <property type="entry name" value="Transferase(Phosphotransferase) domain 1"/>
    <property type="match status" value="1"/>
</dbReference>
<evidence type="ECO:0000313" key="9">
    <source>
        <dbReference type="Proteomes" id="UP000008983"/>
    </source>
</evidence>
<dbReference type="PROSITE" id="PS00107">
    <property type="entry name" value="PROTEIN_KINASE_ATP"/>
    <property type="match status" value="1"/>
</dbReference>
<dbReference type="FunFam" id="3.30.200.20:FF:000042">
    <property type="entry name" value="Aurora kinase A"/>
    <property type="match status" value="1"/>
</dbReference>